<dbReference type="Proteomes" id="UP000887579">
    <property type="component" value="Unplaced"/>
</dbReference>
<sequence length="115" mass="13501">MKQFLFVFIVVLFTALKIKAYPYGSHNPFNDLERRQHCDHCPPPYVGTWGDRSIYPIRKNAKHNDNNYPLIEDSSTLQPNQNTKTGKKNENREKRSLHFENAPTWNGKRWGNGKK</sequence>
<accession>A0AC34G4Z9</accession>
<reference evidence="2" key="1">
    <citation type="submission" date="2022-11" db="UniProtKB">
        <authorList>
            <consortium name="WormBaseParasite"/>
        </authorList>
    </citation>
    <scope>IDENTIFICATION</scope>
</reference>
<organism evidence="1 2">
    <name type="scientific">Panagrolaimus sp. ES5</name>
    <dbReference type="NCBI Taxonomy" id="591445"/>
    <lineage>
        <taxon>Eukaryota</taxon>
        <taxon>Metazoa</taxon>
        <taxon>Ecdysozoa</taxon>
        <taxon>Nematoda</taxon>
        <taxon>Chromadorea</taxon>
        <taxon>Rhabditida</taxon>
        <taxon>Tylenchina</taxon>
        <taxon>Panagrolaimomorpha</taxon>
        <taxon>Panagrolaimoidea</taxon>
        <taxon>Panagrolaimidae</taxon>
        <taxon>Panagrolaimus</taxon>
    </lineage>
</organism>
<proteinExistence type="predicted"/>
<evidence type="ECO:0000313" key="2">
    <source>
        <dbReference type="WBParaSite" id="ES5_v2.g24513.t1"/>
    </source>
</evidence>
<name>A0AC34G4Z9_9BILA</name>
<dbReference type="WBParaSite" id="ES5_v2.g24513.t1">
    <property type="protein sequence ID" value="ES5_v2.g24513.t1"/>
    <property type="gene ID" value="ES5_v2.g24513"/>
</dbReference>
<evidence type="ECO:0000313" key="1">
    <source>
        <dbReference type="Proteomes" id="UP000887579"/>
    </source>
</evidence>
<protein>
    <submittedName>
        <fullName evidence="2">Uncharacterized protein</fullName>
    </submittedName>
</protein>